<dbReference type="SMART" id="SM01082">
    <property type="entry name" value="CHZ"/>
    <property type="match status" value="1"/>
</dbReference>
<accession>A0A6P6UP99</accession>
<feature type="compositionally biased region" description="Acidic residues" evidence="4">
    <location>
        <begin position="293"/>
        <end position="307"/>
    </location>
</feature>
<organism evidence="6 7">
    <name type="scientific">Coffea arabica</name>
    <name type="common">Arabian coffee</name>
    <dbReference type="NCBI Taxonomy" id="13443"/>
    <lineage>
        <taxon>Eukaryota</taxon>
        <taxon>Viridiplantae</taxon>
        <taxon>Streptophyta</taxon>
        <taxon>Embryophyta</taxon>
        <taxon>Tracheophyta</taxon>
        <taxon>Spermatophyta</taxon>
        <taxon>Magnoliopsida</taxon>
        <taxon>eudicotyledons</taxon>
        <taxon>Gunneridae</taxon>
        <taxon>Pentapetalae</taxon>
        <taxon>asterids</taxon>
        <taxon>lamiids</taxon>
        <taxon>Gentianales</taxon>
        <taxon>Rubiaceae</taxon>
        <taxon>Ixoroideae</taxon>
        <taxon>Gardenieae complex</taxon>
        <taxon>Bertiereae - Coffeeae clade</taxon>
        <taxon>Coffeeae</taxon>
        <taxon>Coffea</taxon>
    </lineage>
</organism>
<feature type="region of interest" description="Disordered" evidence="4">
    <location>
        <begin position="374"/>
        <end position="514"/>
    </location>
</feature>
<reference evidence="7" key="2">
    <citation type="submission" date="2025-08" db="UniProtKB">
        <authorList>
            <consortium name="RefSeq"/>
        </authorList>
    </citation>
    <scope>IDENTIFICATION</scope>
    <source>
        <tissue evidence="7">Leaves</tissue>
    </source>
</reference>
<evidence type="ECO:0000259" key="5">
    <source>
        <dbReference type="SMART" id="SM01082"/>
    </source>
</evidence>
<feature type="compositionally biased region" description="Basic and acidic residues" evidence="4">
    <location>
        <begin position="473"/>
        <end position="483"/>
    </location>
</feature>
<dbReference type="AlphaFoldDB" id="A0A6P6UP99"/>
<dbReference type="OrthoDB" id="514832at2759"/>
<name>A0A6P6UP99_COFAR</name>
<evidence type="ECO:0000313" key="7">
    <source>
        <dbReference type="RefSeq" id="XP_027092182.1"/>
    </source>
</evidence>
<keyword evidence="3" id="KW-0539">Nucleus</keyword>
<dbReference type="InterPro" id="IPR037647">
    <property type="entry name" value="HIRIP3"/>
</dbReference>
<protein>
    <recommendedName>
        <fullName evidence="5">Histone chaperone domain-containing protein</fullName>
    </recommendedName>
</protein>
<feature type="region of interest" description="Disordered" evidence="4">
    <location>
        <begin position="201"/>
        <end position="329"/>
    </location>
</feature>
<dbReference type="GeneID" id="113712799"/>
<dbReference type="Proteomes" id="UP001652660">
    <property type="component" value="Chromosome 10e"/>
</dbReference>
<feature type="domain" description="Histone chaperone" evidence="5">
    <location>
        <begin position="392"/>
        <end position="427"/>
    </location>
</feature>
<evidence type="ECO:0000256" key="2">
    <source>
        <dbReference type="ARBA" id="ARBA00023186"/>
    </source>
</evidence>
<feature type="compositionally biased region" description="Basic and acidic residues" evidence="4">
    <location>
        <begin position="374"/>
        <end position="387"/>
    </location>
</feature>
<dbReference type="InterPro" id="IPR019098">
    <property type="entry name" value="Histone_chaperone_domain_CHZ"/>
</dbReference>
<dbReference type="PANTHER" id="PTHR15410">
    <property type="entry name" value="HIRA-INTERACTING PROTEIN 3"/>
    <property type="match status" value="1"/>
</dbReference>
<proteinExistence type="predicted"/>
<sequence>MAKEKQEEEEKANMEARILGSLQSRLQHFRDNASSLTLAGIRRILEEDLGFEKYALDVHKSFIKQFIEKNLNDDDDYETKNSDSHTEKEANSSVGEATKSPEKEELARTSPSDEAEKEEDSPIMGVLTPKTEMVDSQGIEISESMLKNAIWERADYIRSQSEKLTLAGARRFLEDDLKLSKNALDPFKKIIREQIEKVFDANDVSTSAMSAKRKSSGNRQSKAAESTSSERKLGSIDDDDDDEQHKMKSSGKTVRRVEAKKLDREKKRKRPEKKIDVAVKNQSKLVKRHSEESSDADNEGDVSDDGESQSAKKSVKKKEASTPTFGKHVEHLKSVIKACGMSIAPTVYKKAKQVPDGKREAFLIKELEDILAKEGLSKNPSEKEIKEVRKRKERAKELEGIDLSNIITSSRRRSAMSFLPPPKPQKKEKGRDDAVSTDKDKDAVSDDNENEKQEQEKDGDNAVSTDKDEDGGNDDKKKEKQEREEDEEVDDEEGEEDGDDSQSEDFNGGDEDSD</sequence>
<reference evidence="6" key="1">
    <citation type="journal article" date="2025" name="Foods">
        <title>Unveiling the Microbial Signatures of Arabica Coffee Cherries: Insights into Ripeness Specific Diversity, Functional Traits, and Implications for Quality and Safety.</title>
        <authorList>
            <consortium name="RefSeq"/>
            <person name="Tenea G.N."/>
            <person name="Cifuentes V."/>
            <person name="Reyes P."/>
            <person name="Cevallos-Vallejos M."/>
        </authorList>
    </citation>
    <scope>NUCLEOTIDE SEQUENCE [LARGE SCALE GENOMIC DNA]</scope>
</reference>
<evidence type="ECO:0000256" key="1">
    <source>
        <dbReference type="ARBA" id="ARBA00004123"/>
    </source>
</evidence>
<evidence type="ECO:0000313" key="6">
    <source>
        <dbReference type="Proteomes" id="UP001652660"/>
    </source>
</evidence>
<feature type="compositionally biased region" description="Basic and acidic residues" evidence="4">
    <location>
        <begin position="255"/>
        <end position="265"/>
    </location>
</feature>
<keyword evidence="6" id="KW-1185">Reference proteome</keyword>
<feature type="compositionally biased region" description="Basic and acidic residues" evidence="4">
    <location>
        <begin position="73"/>
        <end position="90"/>
    </location>
</feature>
<feature type="region of interest" description="Disordered" evidence="4">
    <location>
        <begin position="73"/>
        <end position="131"/>
    </location>
</feature>
<dbReference type="Pfam" id="PF09649">
    <property type="entry name" value="CHZ"/>
    <property type="match status" value="1"/>
</dbReference>
<dbReference type="RefSeq" id="XP_027092182.1">
    <property type="nucleotide sequence ID" value="XM_027236381.2"/>
</dbReference>
<dbReference type="PANTHER" id="PTHR15410:SF2">
    <property type="entry name" value="HIRA-INTERACTING PROTEIN 3"/>
    <property type="match status" value="1"/>
</dbReference>
<gene>
    <name evidence="7" type="primary">LOC113712799</name>
</gene>
<comment type="subcellular location">
    <subcellularLocation>
        <location evidence="1">Nucleus</location>
    </subcellularLocation>
</comment>
<keyword evidence="2" id="KW-0143">Chaperone</keyword>
<feature type="compositionally biased region" description="Polar residues" evidence="4">
    <location>
        <begin position="217"/>
        <end position="227"/>
    </location>
</feature>
<feature type="compositionally biased region" description="Acidic residues" evidence="4">
    <location>
        <begin position="484"/>
        <end position="514"/>
    </location>
</feature>
<dbReference type="GO" id="GO:0005634">
    <property type="term" value="C:nucleus"/>
    <property type="evidence" value="ECO:0007669"/>
    <property type="project" value="UniProtKB-SubCell"/>
</dbReference>
<feature type="compositionally biased region" description="Basic and acidic residues" evidence="4">
    <location>
        <begin position="425"/>
        <end position="460"/>
    </location>
</feature>
<evidence type="ECO:0000256" key="4">
    <source>
        <dbReference type="SAM" id="MobiDB-lite"/>
    </source>
</evidence>
<evidence type="ECO:0000256" key="3">
    <source>
        <dbReference type="ARBA" id="ARBA00023242"/>
    </source>
</evidence>